<reference evidence="2" key="1">
    <citation type="submission" date="2017-01" db="EMBL/GenBank/DDBJ databases">
        <title>Novel pathways for hydrocarbon cycling and metabolic interdependencies in hydrothermal sediment communities.</title>
        <authorList>
            <person name="Dombrowski N."/>
            <person name="Seitz K."/>
            <person name="Teske A."/>
            <person name="Baker B."/>
        </authorList>
    </citation>
    <scope>NUCLEOTIDE SEQUENCE [LARGE SCALE GENOMIC DNA]</scope>
</reference>
<evidence type="ECO:0000313" key="1">
    <source>
        <dbReference type="EMBL" id="OPX18211.1"/>
    </source>
</evidence>
<comment type="caution">
    <text evidence="1">The sequence shown here is derived from an EMBL/GenBank/DDBJ whole genome shotgun (WGS) entry which is preliminary data.</text>
</comment>
<protein>
    <recommendedName>
        <fullName evidence="3">Glycosyltransferase subfamily 4-like N-terminal domain-containing protein</fullName>
    </recommendedName>
</protein>
<gene>
    <name evidence="1" type="ORF">BXT86_02420</name>
</gene>
<accession>A0A1V4QGS7</accession>
<dbReference type="SUPFAM" id="SSF53756">
    <property type="entry name" value="UDP-Glycosyltransferase/glycogen phosphorylase"/>
    <property type="match status" value="1"/>
</dbReference>
<dbReference type="Proteomes" id="UP000191663">
    <property type="component" value="Unassembled WGS sequence"/>
</dbReference>
<proteinExistence type="predicted"/>
<organism evidence="1 2">
    <name type="scientific">candidate division WOR-3 bacterium 4484_100</name>
    <dbReference type="NCBI Taxonomy" id="1936077"/>
    <lineage>
        <taxon>Bacteria</taxon>
        <taxon>Bacteria division WOR-3</taxon>
    </lineage>
</organism>
<name>A0A1V4QGS7_UNCW3</name>
<evidence type="ECO:0008006" key="3">
    <source>
        <dbReference type="Google" id="ProtNLM"/>
    </source>
</evidence>
<evidence type="ECO:0000313" key="2">
    <source>
        <dbReference type="Proteomes" id="UP000191663"/>
    </source>
</evidence>
<dbReference type="AlphaFoldDB" id="A0A1V4QGS7"/>
<dbReference type="EMBL" id="MUKB01000030">
    <property type="protein sequence ID" value="OPX18211.1"/>
    <property type="molecule type" value="Genomic_DNA"/>
</dbReference>
<sequence length="171" mass="19675">MDYGIRLLLISYYWPPLGGPGAIRPVKFAKYLPQFGIFPIVLTRKDIAYHSLDSELGSELEDLQVLRTESFDPARVLYLLGKAHFGPKRWQAPVRQLINFPDNKIGWIPFAYVGVRNINFDLIFVTGPPFSSFILGYYLARKRGKPLILDFRDAWLEFPFIPYFFAGPISV</sequence>